<protein>
    <submittedName>
        <fullName evidence="2">Uncharacterized protein</fullName>
    </submittedName>
</protein>
<sequence length="84" mass="9628">MAELLLIVSLLAVFVFGFYLMSRLDQFLEENRKALLKENESCEPSEVLLPHGLSESEILCEIRRFLETHGNVDIILSDGQKNDF</sequence>
<dbReference type="AlphaFoldDB" id="A0A2N0UXS2"/>
<keyword evidence="1" id="KW-1133">Transmembrane helix</keyword>
<evidence type="ECO:0000256" key="1">
    <source>
        <dbReference type="SAM" id="Phobius"/>
    </source>
</evidence>
<evidence type="ECO:0000313" key="3">
    <source>
        <dbReference type="Proteomes" id="UP000233425"/>
    </source>
</evidence>
<keyword evidence="3" id="KW-1185">Reference proteome</keyword>
<organism evidence="2 3">
    <name type="scientific">Ruminococcus bromii</name>
    <dbReference type="NCBI Taxonomy" id="40518"/>
    <lineage>
        <taxon>Bacteria</taxon>
        <taxon>Bacillati</taxon>
        <taxon>Bacillota</taxon>
        <taxon>Clostridia</taxon>
        <taxon>Eubacteriales</taxon>
        <taxon>Oscillospiraceae</taxon>
        <taxon>Ruminococcus</taxon>
    </lineage>
</organism>
<dbReference type="RefSeq" id="WP_101028777.1">
    <property type="nucleotide sequence ID" value="NZ_CABMMZ010000038.1"/>
</dbReference>
<feature type="transmembrane region" description="Helical" evidence="1">
    <location>
        <begin position="6"/>
        <end position="24"/>
    </location>
</feature>
<gene>
    <name evidence="2" type="ORF">RBATCC27255_00700</name>
</gene>
<comment type="caution">
    <text evidence="2">The sequence shown here is derived from an EMBL/GenBank/DDBJ whole genome shotgun (WGS) entry which is preliminary data.</text>
</comment>
<reference evidence="2" key="1">
    <citation type="journal article" date="2018" name="Environ. Microbiol.">
        <title>Sporulation capability and amylosome conservation among diverse human colonic and rumen isolates of the keystone starch-degrader Ruminococcus bromii.</title>
        <authorList>
            <person name="Mukhopadhya I."/>
            <person name="Morais S."/>
            <person name="Laverde-Gomez J."/>
            <person name="Sheridan P.O."/>
            <person name="Walker A.W."/>
            <person name="Kelly W."/>
            <person name="Klieve A.V."/>
            <person name="Ouwerkerk D."/>
            <person name="Duncan S.H."/>
            <person name="Louis P."/>
            <person name="Koropatkin N."/>
            <person name="Cockburn D."/>
            <person name="Kibler R."/>
            <person name="Cooper P.J."/>
            <person name="Sandoval C."/>
            <person name="Crost E."/>
            <person name="Juge N."/>
            <person name="Bayer E.A."/>
            <person name="Flint H.J."/>
        </authorList>
    </citation>
    <scope>NUCLEOTIDE SEQUENCE [LARGE SCALE GENOMIC DNA]</scope>
    <source>
        <strain evidence="2">ATCC 27255</strain>
    </source>
</reference>
<evidence type="ECO:0000313" key="2">
    <source>
        <dbReference type="EMBL" id="PKD31786.1"/>
    </source>
</evidence>
<keyword evidence="1" id="KW-0812">Transmembrane</keyword>
<keyword evidence="1" id="KW-0472">Membrane</keyword>
<name>A0A2N0UXS2_9FIRM</name>
<proteinExistence type="predicted"/>
<accession>A0A2N0UXS2</accession>
<dbReference type="Proteomes" id="UP000233425">
    <property type="component" value="Unassembled WGS sequence"/>
</dbReference>
<dbReference type="EMBL" id="NNSR01000038">
    <property type="protein sequence ID" value="PKD31786.1"/>
    <property type="molecule type" value="Genomic_DNA"/>
</dbReference>